<dbReference type="NCBIfam" id="TIGR03217">
    <property type="entry name" value="4OH_2_O_val_ald"/>
    <property type="match status" value="1"/>
</dbReference>
<keyword evidence="11" id="KW-1185">Reference proteome</keyword>
<protein>
    <recommendedName>
        <fullName evidence="7 8">4-hydroxy-2-oxovalerate aldolase</fullName>
        <shortName evidence="7">HOA</shortName>
        <ecNumber evidence="7 8">4.1.3.39</ecNumber>
    </recommendedName>
    <alternativeName>
        <fullName evidence="7">4-hydroxy-2-keto-pentanoic acid aldolase</fullName>
    </alternativeName>
    <alternativeName>
        <fullName evidence="7">4-hydroxy-2-oxopentanoate aldolase</fullName>
    </alternativeName>
</protein>
<proteinExistence type="inferred from homology"/>
<dbReference type="InterPro" id="IPR017629">
    <property type="entry name" value="4OH_2_O-val_aldolase"/>
</dbReference>
<evidence type="ECO:0000256" key="6">
    <source>
        <dbReference type="ARBA" id="ARBA00023518"/>
    </source>
</evidence>
<evidence type="ECO:0000256" key="1">
    <source>
        <dbReference type="ARBA" id="ARBA00008944"/>
    </source>
</evidence>
<dbReference type="InterPro" id="IPR000891">
    <property type="entry name" value="PYR_CT"/>
</dbReference>
<keyword evidence="3 7" id="KW-0058">Aromatic hydrocarbons catabolism</keyword>
<feature type="active site" description="Proton acceptor" evidence="7">
    <location>
        <position position="16"/>
    </location>
</feature>
<evidence type="ECO:0000313" key="10">
    <source>
        <dbReference type="EMBL" id="MBS7525538.1"/>
    </source>
</evidence>
<dbReference type="InterPro" id="IPR050073">
    <property type="entry name" value="2-IPM_HCS-like"/>
</dbReference>
<feature type="binding site" evidence="7">
    <location>
        <position position="13"/>
    </location>
    <ligand>
        <name>Mn(2+)</name>
        <dbReference type="ChEBI" id="CHEBI:29035"/>
    </ligand>
</feature>
<dbReference type="PROSITE" id="PS50991">
    <property type="entry name" value="PYR_CT"/>
    <property type="match status" value="1"/>
</dbReference>
<dbReference type="Gene3D" id="3.20.20.70">
    <property type="entry name" value="Aldolase class I"/>
    <property type="match status" value="1"/>
</dbReference>
<dbReference type="NCBIfam" id="NF006049">
    <property type="entry name" value="PRK08195.1"/>
    <property type="match status" value="1"/>
</dbReference>
<evidence type="ECO:0000256" key="5">
    <source>
        <dbReference type="ARBA" id="ARBA00023239"/>
    </source>
</evidence>
<dbReference type="InterPro" id="IPR013785">
    <property type="entry name" value="Aldolase_TIM"/>
</dbReference>
<dbReference type="HAMAP" id="MF_01656">
    <property type="entry name" value="HOA"/>
    <property type="match status" value="1"/>
</dbReference>
<keyword evidence="2 7" id="KW-0479">Metal-binding</keyword>
<gene>
    <name evidence="10" type="primary">dmpG</name>
    <name evidence="10" type="ORF">KHM83_02460</name>
</gene>
<feature type="binding site" evidence="7">
    <location>
        <begin position="12"/>
        <end position="13"/>
    </location>
    <ligand>
        <name>substrate</name>
    </ligand>
</feature>
<feature type="binding site" evidence="7">
    <location>
        <position position="166"/>
    </location>
    <ligand>
        <name>substrate</name>
    </ligand>
</feature>
<comment type="catalytic activity">
    <reaction evidence="7">
        <text>(S)-4-hydroxy-2-oxopentanoate = acetaldehyde + pyruvate</text>
        <dbReference type="Rhea" id="RHEA:22624"/>
        <dbReference type="ChEBI" id="CHEBI:15343"/>
        <dbReference type="ChEBI" id="CHEBI:15361"/>
        <dbReference type="ChEBI" id="CHEBI:73143"/>
        <dbReference type="EC" id="4.1.3.39"/>
    </reaction>
</comment>
<comment type="caution">
    <text evidence="10">The sequence shown here is derived from an EMBL/GenBank/DDBJ whole genome shotgun (WGS) entry which is preliminary data.</text>
</comment>
<dbReference type="Pfam" id="PF00682">
    <property type="entry name" value="HMGL-like"/>
    <property type="match status" value="1"/>
</dbReference>
<evidence type="ECO:0000313" key="11">
    <source>
        <dbReference type="Proteomes" id="UP000746471"/>
    </source>
</evidence>
<dbReference type="Pfam" id="PF07836">
    <property type="entry name" value="DmpG_comm"/>
    <property type="match status" value="1"/>
</dbReference>
<dbReference type="RefSeq" id="WP_213235327.1">
    <property type="nucleotide sequence ID" value="NZ_JAHBCL010000003.1"/>
</dbReference>
<dbReference type="InterPro" id="IPR012425">
    <property type="entry name" value="DmpG_comm"/>
</dbReference>
<keyword evidence="4 7" id="KW-0464">Manganese</keyword>
<dbReference type="Proteomes" id="UP000746471">
    <property type="component" value="Unassembled WGS sequence"/>
</dbReference>
<dbReference type="EC" id="4.1.3.39" evidence="7 8"/>
<organism evidence="10 11">
    <name type="scientific">Fusibacter paucivorans</name>
    <dbReference type="NCBI Taxonomy" id="76009"/>
    <lineage>
        <taxon>Bacteria</taxon>
        <taxon>Bacillati</taxon>
        <taxon>Bacillota</taxon>
        <taxon>Clostridia</taxon>
        <taxon>Eubacteriales</taxon>
        <taxon>Eubacteriales Family XII. Incertae Sedis</taxon>
        <taxon>Fusibacter</taxon>
    </lineage>
</organism>
<feature type="binding site" evidence="7">
    <location>
        <position position="195"/>
    </location>
    <ligand>
        <name>Mn(2+)</name>
        <dbReference type="ChEBI" id="CHEBI:29035"/>
    </ligand>
</feature>
<feature type="binding site" evidence="7">
    <location>
        <position position="193"/>
    </location>
    <ligand>
        <name>Mn(2+)</name>
        <dbReference type="ChEBI" id="CHEBI:29035"/>
    </ligand>
</feature>
<accession>A0ABS5PKB3</accession>
<reference evidence="10 11" key="1">
    <citation type="submission" date="2021-05" db="EMBL/GenBank/DDBJ databases">
        <title>Fusibacter ferrireducens sp. nov., an anaerobic, sulfur- and Fe-reducing bacterium isolated from the mangrove sediment.</title>
        <authorList>
            <person name="Qiu D."/>
        </authorList>
    </citation>
    <scope>NUCLEOTIDE SEQUENCE [LARGE SCALE GENOMIC DNA]</scope>
    <source>
        <strain evidence="10 11">DSM 12116</strain>
    </source>
</reference>
<evidence type="ECO:0000256" key="8">
    <source>
        <dbReference type="NCBIfam" id="TIGR03217"/>
    </source>
</evidence>
<name>A0ABS5PKB3_9FIRM</name>
<evidence type="ECO:0000256" key="7">
    <source>
        <dbReference type="HAMAP-Rule" id="MF_01656"/>
    </source>
</evidence>
<dbReference type="PANTHER" id="PTHR10277:SF9">
    <property type="entry name" value="2-ISOPROPYLMALATE SYNTHASE 1, CHLOROPLASTIC-RELATED"/>
    <property type="match status" value="1"/>
</dbReference>
<feature type="site" description="Transition state stabilizer" evidence="7">
    <location>
        <position position="12"/>
    </location>
</feature>
<evidence type="ECO:0000259" key="9">
    <source>
        <dbReference type="PROSITE" id="PS50991"/>
    </source>
</evidence>
<dbReference type="PANTHER" id="PTHR10277">
    <property type="entry name" value="HOMOCITRATE SYNTHASE-RELATED"/>
    <property type="match status" value="1"/>
</dbReference>
<keyword evidence="5 7" id="KW-0456">Lyase</keyword>
<feature type="binding site" evidence="7">
    <location>
        <position position="193"/>
    </location>
    <ligand>
        <name>substrate</name>
    </ligand>
</feature>
<dbReference type="SUPFAM" id="SSF89000">
    <property type="entry name" value="post-HMGL domain-like"/>
    <property type="match status" value="1"/>
</dbReference>
<dbReference type="InterPro" id="IPR035685">
    <property type="entry name" value="DRE_TIM_HOA"/>
</dbReference>
<feature type="binding site" evidence="7">
    <location>
        <position position="288"/>
    </location>
    <ligand>
        <name>substrate</name>
    </ligand>
</feature>
<comment type="similarity">
    <text evidence="1 7">Belongs to the 4-hydroxy-2-oxovalerate aldolase family.</text>
</comment>
<comment type="catalytic activity">
    <reaction evidence="6">
        <text>(S)-4-hydroxy-2-oxohexanoate = propanal + pyruvate</text>
        <dbReference type="Rhea" id="RHEA:36003"/>
        <dbReference type="ChEBI" id="CHEBI:15361"/>
        <dbReference type="ChEBI" id="CHEBI:17153"/>
        <dbReference type="ChEBI" id="CHEBI:73142"/>
        <dbReference type="EC" id="4.1.3.43"/>
    </reaction>
    <physiologicalReaction direction="left-to-right" evidence="6">
        <dbReference type="Rhea" id="RHEA:36004"/>
    </physiologicalReaction>
</comment>
<evidence type="ECO:0000256" key="3">
    <source>
        <dbReference type="ARBA" id="ARBA00022797"/>
    </source>
</evidence>
<dbReference type="GO" id="GO:0008701">
    <property type="term" value="F:4-hydroxy-2-oxovalerate aldolase activity"/>
    <property type="evidence" value="ECO:0007669"/>
    <property type="project" value="UniProtKB-EC"/>
</dbReference>
<dbReference type="SUPFAM" id="SSF51569">
    <property type="entry name" value="Aldolase"/>
    <property type="match status" value="1"/>
</dbReference>
<sequence length="336" mass="36075">MRKVMLTDTTLRDGSHSVSHQYSLEDMKKIAMALDEAGIDLIEIGHGDGLNGQSLNYGFAAHTDLEYVKAVAGVLKNAKLTVLLVPGIGLIEDLEAVREAGVKAVRVATHVTEADVAEQHIKAAKKMGLFTVGFLMMSHMASKEIILQEAQKMESYGADVVYVTDSAGAMLPDEVFEKVAYLKSHLKVPVGHHSHNNLGLAVANSVKAYEAGADYLDGSLIGLGAGAGNCPTEALVAVLERLDIPKNVDLYSIIDAGDKVLIPILEAHQKPLPRMNSDSLIIGYAGVYSSFMLHARNAANRFGVDARDVLIELGKKKAVGGQEDWIIEVAHQLANK</sequence>
<feature type="domain" description="Pyruvate carboxyltransferase" evidence="9">
    <location>
        <begin position="4"/>
        <end position="254"/>
    </location>
</feature>
<dbReference type="Gene3D" id="1.10.8.60">
    <property type="match status" value="1"/>
</dbReference>
<dbReference type="CDD" id="cd07943">
    <property type="entry name" value="DRE_TIM_HOA"/>
    <property type="match status" value="1"/>
</dbReference>
<dbReference type="EMBL" id="JAHBCL010000003">
    <property type="protein sequence ID" value="MBS7525538.1"/>
    <property type="molecule type" value="Genomic_DNA"/>
</dbReference>
<evidence type="ECO:0000256" key="4">
    <source>
        <dbReference type="ARBA" id="ARBA00023211"/>
    </source>
</evidence>
<evidence type="ECO:0000256" key="2">
    <source>
        <dbReference type="ARBA" id="ARBA00022723"/>
    </source>
</evidence>